<evidence type="ECO:0000313" key="3">
    <source>
        <dbReference type="Proteomes" id="UP000011087"/>
    </source>
</evidence>
<protein>
    <submittedName>
        <fullName evidence="1 2">Uncharacterized protein</fullName>
    </submittedName>
</protein>
<gene>
    <name evidence="1" type="ORF">GUITHDRAFT_114867</name>
</gene>
<dbReference type="PaxDb" id="55529-EKX38987"/>
<dbReference type="HOGENOM" id="CLU_154914_0_0_1"/>
<dbReference type="GeneID" id="17295735"/>
<proteinExistence type="predicted"/>
<organism evidence="1">
    <name type="scientific">Guillardia theta (strain CCMP2712)</name>
    <name type="common">Cryptophyte</name>
    <dbReference type="NCBI Taxonomy" id="905079"/>
    <lineage>
        <taxon>Eukaryota</taxon>
        <taxon>Cryptophyceae</taxon>
        <taxon>Pyrenomonadales</taxon>
        <taxon>Geminigeraceae</taxon>
        <taxon>Guillardia</taxon>
    </lineage>
</organism>
<sequence>MYPWSLIPPCISNPASISTKHSNTSDASDMTQYTMDLDDQPTFLHLCTLDALPNSAPDLDLSSLRDISKRLRDSLKLQHSSELVTGSEEWREAKYGCPPRSKQLAALRHSMELLAERTRRRVVSATGEDLVLWQGSV</sequence>
<dbReference type="KEGG" id="gtt:GUITHDRAFT_114867"/>
<accession>L1ISB3</accession>
<evidence type="ECO:0000313" key="2">
    <source>
        <dbReference type="EnsemblProtists" id="EKX38987"/>
    </source>
</evidence>
<reference evidence="2" key="3">
    <citation type="submission" date="2015-06" db="UniProtKB">
        <authorList>
            <consortium name="EnsemblProtists"/>
        </authorList>
    </citation>
    <scope>IDENTIFICATION</scope>
</reference>
<dbReference type="AlphaFoldDB" id="L1ISB3"/>
<dbReference type="EMBL" id="JH993043">
    <property type="protein sequence ID" value="EKX38987.1"/>
    <property type="molecule type" value="Genomic_DNA"/>
</dbReference>
<dbReference type="Proteomes" id="UP000011087">
    <property type="component" value="Unassembled WGS sequence"/>
</dbReference>
<dbReference type="RefSeq" id="XP_005825967.1">
    <property type="nucleotide sequence ID" value="XM_005825910.1"/>
</dbReference>
<keyword evidence="3" id="KW-1185">Reference proteome</keyword>
<dbReference type="EnsemblProtists" id="EKX38987">
    <property type="protein sequence ID" value="EKX38987"/>
    <property type="gene ID" value="GUITHDRAFT_114867"/>
</dbReference>
<reference evidence="3" key="2">
    <citation type="submission" date="2012-11" db="EMBL/GenBank/DDBJ databases">
        <authorList>
            <person name="Kuo A."/>
            <person name="Curtis B.A."/>
            <person name="Tanifuji G."/>
            <person name="Burki F."/>
            <person name="Gruber A."/>
            <person name="Irimia M."/>
            <person name="Maruyama S."/>
            <person name="Arias M.C."/>
            <person name="Ball S.G."/>
            <person name="Gile G.H."/>
            <person name="Hirakawa Y."/>
            <person name="Hopkins J.F."/>
            <person name="Rensing S.A."/>
            <person name="Schmutz J."/>
            <person name="Symeonidi A."/>
            <person name="Elias M."/>
            <person name="Eveleigh R.J."/>
            <person name="Herman E.K."/>
            <person name="Klute M.J."/>
            <person name="Nakayama T."/>
            <person name="Obornik M."/>
            <person name="Reyes-Prieto A."/>
            <person name="Armbrust E.V."/>
            <person name="Aves S.J."/>
            <person name="Beiko R.G."/>
            <person name="Coutinho P."/>
            <person name="Dacks J.B."/>
            <person name="Durnford D.G."/>
            <person name="Fast N.M."/>
            <person name="Green B.R."/>
            <person name="Grisdale C."/>
            <person name="Hempe F."/>
            <person name="Henrissat B."/>
            <person name="Hoppner M.P."/>
            <person name="Ishida K.-I."/>
            <person name="Kim E."/>
            <person name="Koreny L."/>
            <person name="Kroth P.G."/>
            <person name="Liu Y."/>
            <person name="Malik S.-B."/>
            <person name="Maier U.G."/>
            <person name="McRose D."/>
            <person name="Mock T."/>
            <person name="Neilson J.A."/>
            <person name="Onodera N.T."/>
            <person name="Poole A.M."/>
            <person name="Pritham E.J."/>
            <person name="Richards T.A."/>
            <person name="Rocap G."/>
            <person name="Roy S.W."/>
            <person name="Sarai C."/>
            <person name="Schaack S."/>
            <person name="Shirato S."/>
            <person name="Slamovits C.H."/>
            <person name="Spencer D.F."/>
            <person name="Suzuki S."/>
            <person name="Worden A.Z."/>
            <person name="Zauner S."/>
            <person name="Barry K."/>
            <person name="Bell C."/>
            <person name="Bharti A.K."/>
            <person name="Crow J.A."/>
            <person name="Grimwood J."/>
            <person name="Kramer R."/>
            <person name="Lindquist E."/>
            <person name="Lucas S."/>
            <person name="Salamov A."/>
            <person name="McFadden G.I."/>
            <person name="Lane C.E."/>
            <person name="Keeling P.J."/>
            <person name="Gray M.W."/>
            <person name="Grigoriev I.V."/>
            <person name="Archibald J.M."/>
        </authorList>
    </citation>
    <scope>NUCLEOTIDE SEQUENCE</scope>
    <source>
        <strain evidence="3">CCMP2712</strain>
    </source>
</reference>
<reference evidence="1 3" key="1">
    <citation type="journal article" date="2012" name="Nature">
        <title>Algal genomes reveal evolutionary mosaicism and the fate of nucleomorphs.</title>
        <authorList>
            <consortium name="DOE Joint Genome Institute"/>
            <person name="Curtis B.A."/>
            <person name="Tanifuji G."/>
            <person name="Burki F."/>
            <person name="Gruber A."/>
            <person name="Irimia M."/>
            <person name="Maruyama S."/>
            <person name="Arias M.C."/>
            <person name="Ball S.G."/>
            <person name="Gile G.H."/>
            <person name="Hirakawa Y."/>
            <person name="Hopkins J.F."/>
            <person name="Kuo A."/>
            <person name="Rensing S.A."/>
            <person name="Schmutz J."/>
            <person name="Symeonidi A."/>
            <person name="Elias M."/>
            <person name="Eveleigh R.J."/>
            <person name="Herman E.K."/>
            <person name="Klute M.J."/>
            <person name="Nakayama T."/>
            <person name="Obornik M."/>
            <person name="Reyes-Prieto A."/>
            <person name="Armbrust E.V."/>
            <person name="Aves S.J."/>
            <person name="Beiko R.G."/>
            <person name="Coutinho P."/>
            <person name="Dacks J.B."/>
            <person name="Durnford D.G."/>
            <person name="Fast N.M."/>
            <person name="Green B.R."/>
            <person name="Grisdale C.J."/>
            <person name="Hempel F."/>
            <person name="Henrissat B."/>
            <person name="Hoppner M.P."/>
            <person name="Ishida K."/>
            <person name="Kim E."/>
            <person name="Koreny L."/>
            <person name="Kroth P.G."/>
            <person name="Liu Y."/>
            <person name="Malik S.B."/>
            <person name="Maier U.G."/>
            <person name="McRose D."/>
            <person name="Mock T."/>
            <person name="Neilson J.A."/>
            <person name="Onodera N.T."/>
            <person name="Poole A.M."/>
            <person name="Pritham E.J."/>
            <person name="Richards T.A."/>
            <person name="Rocap G."/>
            <person name="Roy S.W."/>
            <person name="Sarai C."/>
            <person name="Schaack S."/>
            <person name="Shirato S."/>
            <person name="Slamovits C.H."/>
            <person name="Spencer D.F."/>
            <person name="Suzuki S."/>
            <person name="Worden A.Z."/>
            <person name="Zauner S."/>
            <person name="Barry K."/>
            <person name="Bell C."/>
            <person name="Bharti A.K."/>
            <person name="Crow J.A."/>
            <person name="Grimwood J."/>
            <person name="Kramer R."/>
            <person name="Lindquist E."/>
            <person name="Lucas S."/>
            <person name="Salamov A."/>
            <person name="McFadden G.I."/>
            <person name="Lane C.E."/>
            <person name="Keeling P.J."/>
            <person name="Gray M.W."/>
            <person name="Grigoriev I.V."/>
            <person name="Archibald J.M."/>
        </authorList>
    </citation>
    <scope>NUCLEOTIDE SEQUENCE</scope>
    <source>
        <strain evidence="1 3">CCMP2712</strain>
    </source>
</reference>
<name>L1ISB3_GUITC</name>
<evidence type="ECO:0000313" key="1">
    <source>
        <dbReference type="EMBL" id="EKX38987.1"/>
    </source>
</evidence>